<evidence type="ECO:0000259" key="3">
    <source>
        <dbReference type="Pfam" id="PF12923"/>
    </source>
</evidence>
<dbReference type="GO" id="GO:0034456">
    <property type="term" value="C:UTP-C complex"/>
    <property type="evidence" value="ECO:0007669"/>
    <property type="project" value="TreeGrafter"/>
</dbReference>
<dbReference type="Proteomes" id="UP000799778">
    <property type="component" value="Unassembled WGS sequence"/>
</dbReference>
<feature type="compositionally biased region" description="Basic and acidic residues" evidence="2">
    <location>
        <begin position="108"/>
        <end position="117"/>
    </location>
</feature>
<dbReference type="EMBL" id="ML978068">
    <property type="protein sequence ID" value="KAF2017732.1"/>
    <property type="molecule type" value="Genomic_DNA"/>
</dbReference>
<comment type="similarity">
    <text evidence="1">Belongs to the RRP7 family.</text>
</comment>
<dbReference type="Pfam" id="PF12923">
    <property type="entry name" value="RRP7"/>
    <property type="match status" value="1"/>
</dbReference>
<dbReference type="InterPro" id="IPR012677">
    <property type="entry name" value="Nucleotide-bd_a/b_plait_sf"/>
</dbReference>
<gene>
    <name evidence="5" type="ORF">BU24DRAFT_420782</name>
</gene>
<name>A0A6A5XX42_9PLEO</name>
<proteinExistence type="inferred from homology"/>
<dbReference type="OrthoDB" id="5390at2759"/>
<dbReference type="Pfam" id="PF17799">
    <property type="entry name" value="RRM_Rrp7"/>
    <property type="match status" value="1"/>
</dbReference>
<feature type="domain" description="Ribosomal RNA-processing protein 7 C-terminal" evidence="3">
    <location>
        <begin position="202"/>
        <end position="319"/>
    </location>
</feature>
<dbReference type="RefSeq" id="XP_033386071.1">
    <property type="nucleotide sequence ID" value="XM_033527561.1"/>
</dbReference>
<feature type="region of interest" description="Disordered" evidence="2">
    <location>
        <begin position="262"/>
        <end position="295"/>
    </location>
</feature>
<evidence type="ECO:0008006" key="7">
    <source>
        <dbReference type="Google" id="ProtNLM"/>
    </source>
</evidence>
<evidence type="ECO:0000259" key="4">
    <source>
        <dbReference type="Pfam" id="PF17799"/>
    </source>
</evidence>
<dbReference type="InterPro" id="IPR024326">
    <property type="entry name" value="RRP7_C"/>
</dbReference>
<protein>
    <recommendedName>
        <fullName evidence="7">Ribosomal RNA-processing protein 7</fullName>
    </recommendedName>
</protein>
<feature type="compositionally biased region" description="Basic and acidic residues" evidence="2">
    <location>
        <begin position="284"/>
        <end position="295"/>
    </location>
</feature>
<dbReference type="AlphaFoldDB" id="A0A6A5XX42"/>
<accession>A0A6A5XX42</accession>
<dbReference type="PANTHER" id="PTHR13191">
    <property type="entry name" value="RIBOSOMAL RNA PROCESSING PROTEIN 7-RELATED"/>
    <property type="match status" value="1"/>
</dbReference>
<reference evidence="5" key="1">
    <citation type="journal article" date="2020" name="Stud. Mycol.">
        <title>101 Dothideomycetes genomes: a test case for predicting lifestyles and emergence of pathogens.</title>
        <authorList>
            <person name="Haridas S."/>
            <person name="Albert R."/>
            <person name="Binder M."/>
            <person name="Bloem J."/>
            <person name="Labutti K."/>
            <person name="Salamov A."/>
            <person name="Andreopoulos B."/>
            <person name="Baker S."/>
            <person name="Barry K."/>
            <person name="Bills G."/>
            <person name="Bluhm B."/>
            <person name="Cannon C."/>
            <person name="Castanera R."/>
            <person name="Culley D."/>
            <person name="Daum C."/>
            <person name="Ezra D."/>
            <person name="Gonzalez J."/>
            <person name="Henrissat B."/>
            <person name="Kuo A."/>
            <person name="Liang C."/>
            <person name="Lipzen A."/>
            <person name="Lutzoni F."/>
            <person name="Magnuson J."/>
            <person name="Mondo S."/>
            <person name="Nolan M."/>
            <person name="Ohm R."/>
            <person name="Pangilinan J."/>
            <person name="Park H.-J."/>
            <person name="Ramirez L."/>
            <person name="Alfaro M."/>
            <person name="Sun H."/>
            <person name="Tritt A."/>
            <person name="Yoshinaga Y."/>
            <person name="Zwiers L.-H."/>
            <person name="Turgeon B."/>
            <person name="Goodwin S."/>
            <person name="Spatafora J."/>
            <person name="Crous P."/>
            <person name="Grigoriev I."/>
        </authorList>
    </citation>
    <scope>NUCLEOTIDE SEQUENCE</scope>
    <source>
        <strain evidence="5">CBS 175.79</strain>
    </source>
</reference>
<dbReference type="GO" id="GO:0032545">
    <property type="term" value="C:CURI complex"/>
    <property type="evidence" value="ECO:0007669"/>
    <property type="project" value="TreeGrafter"/>
</dbReference>
<evidence type="ECO:0000256" key="2">
    <source>
        <dbReference type="SAM" id="MobiDB-lite"/>
    </source>
</evidence>
<dbReference type="InterPro" id="IPR040446">
    <property type="entry name" value="RRP7"/>
</dbReference>
<keyword evidence="6" id="KW-1185">Reference proteome</keyword>
<feature type="region of interest" description="Disordered" evidence="2">
    <location>
        <begin position="102"/>
        <end position="124"/>
    </location>
</feature>
<dbReference type="PANTHER" id="PTHR13191:SF0">
    <property type="entry name" value="RIBOSOMAL RNA-PROCESSING PROTEIN 7 HOMOLOG A-RELATED"/>
    <property type="match status" value="1"/>
</dbReference>
<dbReference type="Gene3D" id="3.30.70.330">
    <property type="match status" value="1"/>
</dbReference>
<dbReference type="InterPro" id="IPR040447">
    <property type="entry name" value="RRM_Rrp7"/>
</dbReference>
<feature type="compositionally biased region" description="Basic and acidic residues" evidence="2">
    <location>
        <begin position="262"/>
        <end position="272"/>
    </location>
</feature>
<dbReference type="Gene3D" id="6.10.250.1770">
    <property type="match status" value="1"/>
</dbReference>
<evidence type="ECO:0000313" key="6">
    <source>
        <dbReference type="Proteomes" id="UP000799778"/>
    </source>
</evidence>
<dbReference type="CDD" id="cd12950">
    <property type="entry name" value="RRP7_Rrp7p"/>
    <property type="match status" value="1"/>
</dbReference>
<dbReference type="GO" id="GO:0000028">
    <property type="term" value="P:ribosomal small subunit assembly"/>
    <property type="evidence" value="ECO:0007669"/>
    <property type="project" value="TreeGrafter"/>
</dbReference>
<dbReference type="GO" id="GO:0006364">
    <property type="term" value="P:rRNA processing"/>
    <property type="evidence" value="ECO:0007669"/>
    <property type="project" value="TreeGrafter"/>
</dbReference>
<dbReference type="GeneID" id="54284958"/>
<evidence type="ECO:0000256" key="1">
    <source>
        <dbReference type="ARBA" id="ARBA00006110"/>
    </source>
</evidence>
<dbReference type="CDD" id="cd12293">
    <property type="entry name" value="dRRM_Rrp7p"/>
    <property type="match status" value="1"/>
</dbReference>
<organism evidence="5 6">
    <name type="scientific">Aaosphaeria arxii CBS 175.79</name>
    <dbReference type="NCBI Taxonomy" id="1450172"/>
    <lineage>
        <taxon>Eukaryota</taxon>
        <taxon>Fungi</taxon>
        <taxon>Dikarya</taxon>
        <taxon>Ascomycota</taxon>
        <taxon>Pezizomycotina</taxon>
        <taxon>Dothideomycetes</taxon>
        <taxon>Pleosporomycetidae</taxon>
        <taxon>Pleosporales</taxon>
        <taxon>Pleosporales incertae sedis</taxon>
        <taxon>Aaosphaeria</taxon>
    </lineage>
</organism>
<sequence>MPSSGIPSKAKAIPTAVSDFTVLPITLPEAKLPAQFASVQHYLYIKPHEPSNPTPSSDRSLFISNVPIDAGESNIRSLFAEQLGGSRVESVEFDSAIPAEPSHKKFKVDRSDSGDARGKKRKRDEDIVAEGVVEDEYSALPKIWTSELRRSGGCAVVVFVDRASMKGAFKEVQRAVKTGKEIKWIQGEGLGIERYKSHHALRYPSKAVLQASVNAYLSQFTRTETARNRLRAKQRSVPDEDGFITVTRGGRTGPARLEQAEAKQKELEERKKANGPKGDFYRFQTREKRKEAEGELRRKFELDKKRVEEMKARRGKIRPES</sequence>
<evidence type="ECO:0000313" key="5">
    <source>
        <dbReference type="EMBL" id="KAF2017732.1"/>
    </source>
</evidence>
<feature type="domain" description="Rrp7 RRM-like N-terminal" evidence="4">
    <location>
        <begin position="17"/>
        <end position="198"/>
    </location>
</feature>